<dbReference type="OrthoDB" id="1260738at2"/>
<organism evidence="1 2">
    <name type="scientific">Gimesia alba</name>
    <dbReference type="NCBI Taxonomy" id="2527973"/>
    <lineage>
        <taxon>Bacteria</taxon>
        <taxon>Pseudomonadati</taxon>
        <taxon>Planctomycetota</taxon>
        <taxon>Planctomycetia</taxon>
        <taxon>Planctomycetales</taxon>
        <taxon>Planctomycetaceae</taxon>
        <taxon>Gimesia</taxon>
    </lineage>
</organism>
<dbReference type="InterPro" id="IPR044691">
    <property type="entry name" value="DCC1_Trx"/>
</dbReference>
<evidence type="ECO:0000313" key="1">
    <source>
        <dbReference type="EMBL" id="QDT41859.1"/>
    </source>
</evidence>
<accession>A0A517RD99</accession>
<dbReference type="KEGG" id="gaz:Pan241w_19270"/>
<dbReference type="RefSeq" id="WP_145214128.1">
    <property type="nucleotide sequence ID" value="NZ_CP036269.1"/>
</dbReference>
<dbReference type="PANTHER" id="PTHR34290:SF2">
    <property type="entry name" value="OS04G0668800 PROTEIN"/>
    <property type="match status" value="1"/>
</dbReference>
<protein>
    <recommendedName>
        <fullName evidence="3">Thiol-disulfide oxidoreductase</fullName>
    </recommendedName>
</protein>
<proteinExistence type="predicted"/>
<gene>
    <name evidence="1" type="ORF">Pan241w_19270</name>
</gene>
<dbReference type="AlphaFoldDB" id="A0A517RD99"/>
<dbReference type="Pfam" id="PF04134">
    <property type="entry name" value="DCC1-like"/>
    <property type="match status" value="1"/>
</dbReference>
<dbReference type="PANTHER" id="PTHR34290">
    <property type="entry name" value="SI:CH73-390P7.2"/>
    <property type="match status" value="1"/>
</dbReference>
<reference evidence="1 2" key="1">
    <citation type="submission" date="2019-02" db="EMBL/GenBank/DDBJ databases">
        <title>Deep-cultivation of Planctomycetes and their phenomic and genomic characterization uncovers novel biology.</title>
        <authorList>
            <person name="Wiegand S."/>
            <person name="Jogler M."/>
            <person name="Boedeker C."/>
            <person name="Pinto D."/>
            <person name="Vollmers J."/>
            <person name="Rivas-Marin E."/>
            <person name="Kohn T."/>
            <person name="Peeters S.H."/>
            <person name="Heuer A."/>
            <person name="Rast P."/>
            <person name="Oberbeckmann S."/>
            <person name="Bunk B."/>
            <person name="Jeske O."/>
            <person name="Meyerdierks A."/>
            <person name="Storesund J.E."/>
            <person name="Kallscheuer N."/>
            <person name="Luecker S."/>
            <person name="Lage O.M."/>
            <person name="Pohl T."/>
            <person name="Merkel B.J."/>
            <person name="Hornburger P."/>
            <person name="Mueller R.-W."/>
            <person name="Bruemmer F."/>
            <person name="Labrenz M."/>
            <person name="Spormann A.M."/>
            <person name="Op den Camp H."/>
            <person name="Overmann J."/>
            <person name="Amann R."/>
            <person name="Jetten M.S.M."/>
            <person name="Mascher T."/>
            <person name="Medema M.H."/>
            <person name="Devos D.P."/>
            <person name="Kaster A.-K."/>
            <person name="Ovreas L."/>
            <person name="Rohde M."/>
            <person name="Galperin M.Y."/>
            <person name="Jogler C."/>
        </authorList>
    </citation>
    <scope>NUCLEOTIDE SEQUENCE [LARGE SCALE GENOMIC DNA]</scope>
    <source>
        <strain evidence="1 2">Pan241w</strain>
    </source>
</reference>
<dbReference type="EMBL" id="CP036269">
    <property type="protein sequence ID" value="QDT41859.1"/>
    <property type="molecule type" value="Genomic_DNA"/>
</dbReference>
<evidence type="ECO:0008006" key="3">
    <source>
        <dbReference type="Google" id="ProtNLM"/>
    </source>
</evidence>
<keyword evidence="2" id="KW-1185">Reference proteome</keyword>
<evidence type="ECO:0000313" key="2">
    <source>
        <dbReference type="Proteomes" id="UP000317171"/>
    </source>
</evidence>
<dbReference type="InterPro" id="IPR007263">
    <property type="entry name" value="DCC1-like"/>
</dbReference>
<sequence>MNQQIELEVFFDGACPLCRKEISMIRRLDRRHRILFTDISEPEFDIKIYGKSMDQLMEEIHARLPDGTWVTGVEVFRRLYSAIGCRWLVLPTRLPGISHFLDLTYRVFAKNRLKLTGRCHSNGACEMSPQSKEVRT</sequence>
<dbReference type="Proteomes" id="UP000317171">
    <property type="component" value="Chromosome"/>
</dbReference>
<name>A0A517RD99_9PLAN</name>
<dbReference type="GO" id="GO:0015035">
    <property type="term" value="F:protein-disulfide reductase activity"/>
    <property type="evidence" value="ECO:0007669"/>
    <property type="project" value="InterPro"/>
</dbReference>